<name>A0AAU6VY20_9VIRU</name>
<dbReference type="EMBL" id="PP179310">
    <property type="protein sequence ID" value="XAI69401.1"/>
    <property type="molecule type" value="Genomic_DNA"/>
</dbReference>
<organism evidence="1">
    <name type="scientific">Pseudomonas phage Pyxpy01</name>
    <dbReference type="NCBI Taxonomy" id="3138546"/>
    <lineage>
        <taxon>Viruses</taxon>
    </lineage>
</organism>
<proteinExistence type="predicted"/>
<accession>A0AAU6VY20</accession>
<sequence length="66" mass="7667">MTTEQKLAHIQWYINQVDDSNNKATQRHYISMARGAAGAWLADMTITHEQFKEFEVILNDLVEETI</sequence>
<reference evidence="1" key="1">
    <citation type="journal article" date="2024" name="J. Gen. Virol.">
        <title>Novel phages of Pseudomonas syringae unveil numerous potential auxiliary metabolic genes.</title>
        <authorList>
            <person name="Feltin C."/>
            <person name="Garneau J.R."/>
            <person name="Morris C.E."/>
            <person name="Berard A."/>
            <person name="Torres-Barcelo C."/>
        </authorList>
    </citation>
    <scope>NUCLEOTIDE SEQUENCE</scope>
</reference>
<gene>
    <name evidence="1" type="ORF">Pyxpy01_00103</name>
</gene>
<protein>
    <submittedName>
        <fullName evidence="1">Uncharacterized protein</fullName>
    </submittedName>
</protein>
<evidence type="ECO:0000313" key="1">
    <source>
        <dbReference type="EMBL" id="XAI69401.1"/>
    </source>
</evidence>